<evidence type="ECO:0000313" key="1">
    <source>
        <dbReference type="EMBL" id="GGH75167.1"/>
    </source>
</evidence>
<name>A0ABQ1ZSP6_9BACL</name>
<dbReference type="InterPro" id="IPR029062">
    <property type="entry name" value="Class_I_gatase-like"/>
</dbReference>
<dbReference type="CDD" id="cd03143">
    <property type="entry name" value="A4_beta-galactosidase_middle_domain"/>
    <property type="match status" value="1"/>
</dbReference>
<reference evidence="2" key="1">
    <citation type="journal article" date="2019" name="Int. J. Syst. Evol. Microbiol.">
        <title>The Global Catalogue of Microorganisms (GCM) 10K type strain sequencing project: providing services to taxonomists for standard genome sequencing and annotation.</title>
        <authorList>
            <consortium name="The Broad Institute Genomics Platform"/>
            <consortium name="The Broad Institute Genome Sequencing Center for Infectious Disease"/>
            <person name="Wu L."/>
            <person name="Ma J."/>
        </authorList>
    </citation>
    <scope>NUCLEOTIDE SEQUENCE [LARGE SCALE GENOMIC DNA]</scope>
    <source>
        <strain evidence="2">CCM 8702</strain>
    </source>
</reference>
<dbReference type="InterPro" id="IPR017853">
    <property type="entry name" value="GH"/>
</dbReference>
<dbReference type="SUPFAM" id="SSF52317">
    <property type="entry name" value="Class I glutamine amidotransferase-like"/>
    <property type="match status" value="1"/>
</dbReference>
<dbReference type="Proteomes" id="UP000605427">
    <property type="component" value="Unassembled WGS sequence"/>
</dbReference>
<comment type="caution">
    <text evidence="1">The sequence shown here is derived from an EMBL/GenBank/DDBJ whole genome shotgun (WGS) entry which is preliminary data.</text>
</comment>
<proteinExistence type="predicted"/>
<dbReference type="InterPro" id="IPR028212">
    <property type="entry name" value="GHL6"/>
</dbReference>
<dbReference type="SUPFAM" id="SSF51445">
    <property type="entry name" value="(Trans)glycosidases"/>
    <property type="match status" value="1"/>
</dbReference>
<sequence length="691" mass="77028">MESRDKAWWRKPLRIIQPNLQVADTDKIEPRRLAGQLEELGANAVVFNVGGIYAWYDTEVPYHTRNPFLEKGRDLLQEVISELHSRNIRFIARYDFSKADDNVWLRRPQWFVRDAEGRPETIGAMRPGPWPLLMKTCINSGYRNEGAAERILVESLRRYGIDGVFFNAPGYEFCRCETCRSKYAKLYDGAELPETRKLLEKDFPLRCMTDNMRRLNATIKSVKPDVPTILYYDLYRDRLEERAEIADLICAEPQDILSLGWQHIPEFWKPALSMRFGRSAQGHGLPAPLGIVHSCPGMDWRHTGLPPAEYRFWMAQVPANGGQIWHSLTGIPDTIGDKRILEQVAGLNRDVAKVEALMDGAQQEQEIALLWNSAPSAEGWAEALIQARLPFAVLPAEAAEQGAMKNYKAVIVPEGFAWTDALLAAAENFVREGGGLLTEGALPDGGGSAASPTMLIGIAENSVRSEELQAAYIRFEPEGKDHALRAGLQSTELLPLRGRVSYCETDQQDSSVTVLATLVPPFSPPEAVGAPPERASLPVPRTDLPLIVAKEPGQGRSLYLSFSLSRLIADYKLQDHYRLAANSVRWLLGKAPAIETNERPGLQLTVFRKNEERLVHLVNGAGRRPLTAILPLHDVELSLTTENDPGSYAAECLISGERPEISVRGGKLIVQIAKLSSWECVRVYPLVSGKK</sequence>
<accession>A0ABQ1ZSP6</accession>
<organism evidence="1 2">
    <name type="scientific">Saccharibacillus endophyticus</name>
    <dbReference type="NCBI Taxonomy" id="2060666"/>
    <lineage>
        <taxon>Bacteria</taxon>
        <taxon>Bacillati</taxon>
        <taxon>Bacillota</taxon>
        <taxon>Bacilli</taxon>
        <taxon>Bacillales</taxon>
        <taxon>Paenibacillaceae</taxon>
        <taxon>Saccharibacillus</taxon>
    </lineage>
</organism>
<dbReference type="EMBL" id="BMDD01000001">
    <property type="protein sequence ID" value="GGH75167.1"/>
    <property type="molecule type" value="Genomic_DNA"/>
</dbReference>
<gene>
    <name evidence="1" type="ORF">GCM10007362_16020</name>
</gene>
<dbReference type="Gene3D" id="3.40.50.880">
    <property type="match status" value="1"/>
</dbReference>
<evidence type="ECO:0000313" key="2">
    <source>
        <dbReference type="Proteomes" id="UP000605427"/>
    </source>
</evidence>
<keyword evidence="2" id="KW-1185">Reference proteome</keyword>
<protein>
    <recommendedName>
        <fullName evidence="3">Beta-galactosidase trimerisation domain-containing protein</fullName>
    </recommendedName>
</protein>
<dbReference type="Gene3D" id="3.20.20.80">
    <property type="entry name" value="Glycosidases"/>
    <property type="match status" value="1"/>
</dbReference>
<dbReference type="RefSeq" id="WP_172247259.1">
    <property type="nucleotide sequence ID" value="NZ_BMDD01000001.1"/>
</dbReference>
<evidence type="ECO:0008006" key="3">
    <source>
        <dbReference type="Google" id="ProtNLM"/>
    </source>
</evidence>
<dbReference type="Pfam" id="PF14871">
    <property type="entry name" value="GHL6"/>
    <property type="match status" value="1"/>
</dbReference>